<comment type="catalytic activity">
    <reaction evidence="10">
        <text>ITP + H2O = IMP + diphosphate + H(+)</text>
        <dbReference type="Rhea" id="RHEA:29399"/>
        <dbReference type="ChEBI" id="CHEBI:15377"/>
        <dbReference type="ChEBI" id="CHEBI:15378"/>
        <dbReference type="ChEBI" id="CHEBI:33019"/>
        <dbReference type="ChEBI" id="CHEBI:58053"/>
        <dbReference type="ChEBI" id="CHEBI:61402"/>
        <dbReference type="EC" id="3.6.1.66"/>
    </reaction>
</comment>
<name>A0A2U3QK33_9BACT</name>
<dbReference type="PANTHER" id="PTHR11067">
    <property type="entry name" value="INOSINE TRIPHOSPHATE PYROPHOSPHATASE/HAM1 PROTEIN"/>
    <property type="match status" value="1"/>
</dbReference>
<dbReference type="AlphaFoldDB" id="A0A2U3QK33"/>
<evidence type="ECO:0000256" key="6">
    <source>
        <dbReference type="ARBA" id="ARBA00022842"/>
    </source>
</evidence>
<dbReference type="HAMAP" id="MF_01405">
    <property type="entry name" value="Non_canon_purine_NTPase"/>
    <property type="match status" value="1"/>
</dbReference>
<keyword evidence="3 10" id="KW-0479">Metal-binding</keyword>
<dbReference type="EMBL" id="OUUY01000118">
    <property type="protein sequence ID" value="SPQ01725.1"/>
    <property type="molecule type" value="Genomic_DNA"/>
</dbReference>
<dbReference type="Gene3D" id="3.90.950.10">
    <property type="match status" value="1"/>
</dbReference>
<organism evidence="12 13">
    <name type="scientific">Candidatus Sulfobium mesophilum</name>
    <dbReference type="NCBI Taxonomy" id="2016548"/>
    <lineage>
        <taxon>Bacteria</taxon>
        <taxon>Pseudomonadati</taxon>
        <taxon>Nitrospirota</taxon>
        <taxon>Nitrospiria</taxon>
        <taxon>Nitrospirales</taxon>
        <taxon>Nitrospiraceae</taxon>
        <taxon>Candidatus Sulfobium</taxon>
    </lineage>
</organism>
<keyword evidence="13" id="KW-1185">Reference proteome</keyword>
<evidence type="ECO:0000256" key="7">
    <source>
        <dbReference type="ARBA" id="ARBA00023080"/>
    </source>
</evidence>
<dbReference type="GO" id="GO:0046872">
    <property type="term" value="F:metal ion binding"/>
    <property type="evidence" value="ECO:0007669"/>
    <property type="project" value="UniProtKB-KW"/>
</dbReference>
<accession>A0A2U3QK33</accession>
<feature type="binding site" evidence="10">
    <location>
        <begin position="7"/>
        <end position="12"/>
    </location>
    <ligand>
        <name>substrate</name>
    </ligand>
</feature>
<dbReference type="GO" id="GO:0009146">
    <property type="term" value="P:purine nucleoside triphosphate catabolic process"/>
    <property type="evidence" value="ECO:0007669"/>
    <property type="project" value="UniProtKB-UniRule"/>
</dbReference>
<dbReference type="PANTHER" id="PTHR11067:SF9">
    <property type="entry name" value="INOSINE TRIPHOSPHATE PYROPHOSPHATASE"/>
    <property type="match status" value="1"/>
</dbReference>
<evidence type="ECO:0000256" key="3">
    <source>
        <dbReference type="ARBA" id="ARBA00022723"/>
    </source>
</evidence>
<evidence type="ECO:0000256" key="5">
    <source>
        <dbReference type="ARBA" id="ARBA00022801"/>
    </source>
</evidence>
<feature type="binding site" evidence="10">
    <location>
        <position position="70"/>
    </location>
    <ligand>
        <name>substrate</name>
    </ligand>
</feature>
<dbReference type="NCBIfam" id="TIGR00042">
    <property type="entry name" value="RdgB/HAM1 family non-canonical purine NTP pyrophosphatase"/>
    <property type="match status" value="1"/>
</dbReference>
<dbReference type="NCBIfam" id="NF011397">
    <property type="entry name" value="PRK14822.1"/>
    <property type="match status" value="1"/>
</dbReference>
<keyword evidence="6 10" id="KW-0460">Magnesium</keyword>
<feature type="binding site" evidence="10">
    <location>
        <position position="175"/>
    </location>
    <ligand>
        <name>substrate</name>
    </ligand>
</feature>
<keyword evidence="5 10" id="KW-0378">Hydrolase</keyword>
<dbReference type="EC" id="3.6.1.66" evidence="10"/>
<dbReference type="GO" id="GO:0035870">
    <property type="term" value="F:dITP diphosphatase activity"/>
    <property type="evidence" value="ECO:0007669"/>
    <property type="project" value="UniProtKB-UniRule"/>
</dbReference>
<comment type="catalytic activity">
    <reaction evidence="8 10">
        <text>dITP + H2O = dIMP + diphosphate + H(+)</text>
        <dbReference type="Rhea" id="RHEA:28342"/>
        <dbReference type="ChEBI" id="CHEBI:15377"/>
        <dbReference type="ChEBI" id="CHEBI:15378"/>
        <dbReference type="ChEBI" id="CHEBI:33019"/>
        <dbReference type="ChEBI" id="CHEBI:61194"/>
        <dbReference type="ChEBI" id="CHEBI:61382"/>
        <dbReference type="EC" id="3.6.1.66"/>
    </reaction>
</comment>
<evidence type="ECO:0000256" key="4">
    <source>
        <dbReference type="ARBA" id="ARBA00022741"/>
    </source>
</evidence>
<feature type="binding site" evidence="10">
    <location>
        <begin position="152"/>
        <end position="155"/>
    </location>
    <ligand>
        <name>substrate</name>
    </ligand>
</feature>
<comment type="subunit">
    <text evidence="2 10">Homodimer.</text>
</comment>
<feature type="binding site" evidence="10">
    <location>
        <position position="69"/>
    </location>
    <ligand>
        <name>Mg(2+)</name>
        <dbReference type="ChEBI" id="CHEBI:18420"/>
    </ligand>
</feature>
<dbReference type="InterPro" id="IPR020922">
    <property type="entry name" value="dITP/XTP_pyrophosphatase"/>
</dbReference>
<evidence type="ECO:0000256" key="9">
    <source>
        <dbReference type="ARBA" id="ARBA00052017"/>
    </source>
</evidence>
<dbReference type="GO" id="GO:0017111">
    <property type="term" value="F:ribonucleoside triphosphate phosphatase activity"/>
    <property type="evidence" value="ECO:0007669"/>
    <property type="project" value="InterPro"/>
</dbReference>
<dbReference type="GO" id="GO:0036222">
    <property type="term" value="F:XTP diphosphatase activity"/>
    <property type="evidence" value="ECO:0007669"/>
    <property type="project" value="UniProtKB-UniRule"/>
</dbReference>
<evidence type="ECO:0000256" key="11">
    <source>
        <dbReference type="RuleBase" id="RU003781"/>
    </source>
</evidence>
<feature type="active site" description="Proton acceptor" evidence="10">
    <location>
        <position position="69"/>
    </location>
</feature>
<evidence type="ECO:0000313" key="12">
    <source>
        <dbReference type="EMBL" id="SPQ01725.1"/>
    </source>
</evidence>
<reference evidence="13" key="1">
    <citation type="submission" date="2018-03" db="EMBL/GenBank/DDBJ databases">
        <authorList>
            <person name="Zecchin S."/>
        </authorList>
    </citation>
    <scope>NUCLEOTIDE SEQUENCE [LARGE SCALE GENOMIC DNA]</scope>
</reference>
<gene>
    <name evidence="12" type="ORF">NBG4_690003</name>
</gene>
<comment type="catalytic activity">
    <reaction evidence="9 10">
        <text>XTP + H2O = XMP + diphosphate + H(+)</text>
        <dbReference type="Rhea" id="RHEA:28610"/>
        <dbReference type="ChEBI" id="CHEBI:15377"/>
        <dbReference type="ChEBI" id="CHEBI:15378"/>
        <dbReference type="ChEBI" id="CHEBI:33019"/>
        <dbReference type="ChEBI" id="CHEBI:57464"/>
        <dbReference type="ChEBI" id="CHEBI:61314"/>
        <dbReference type="EC" id="3.6.1.66"/>
    </reaction>
</comment>
<feature type="binding site" evidence="10">
    <location>
        <position position="40"/>
    </location>
    <ligand>
        <name>Mg(2+)</name>
        <dbReference type="ChEBI" id="CHEBI:18420"/>
    </ligand>
</feature>
<proteinExistence type="inferred from homology"/>
<dbReference type="GO" id="GO:0005829">
    <property type="term" value="C:cytosol"/>
    <property type="evidence" value="ECO:0007669"/>
    <property type="project" value="TreeGrafter"/>
</dbReference>
<evidence type="ECO:0000256" key="10">
    <source>
        <dbReference type="HAMAP-Rule" id="MF_01405"/>
    </source>
</evidence>
<dbReference type="Proteomes" id="UP000245125">
    <property type="component" value="Unassembled WGS sequence"/>
</dbReference>
<evidence type="ECO:0000256" key="1">
    <source>
        <dbReference type="ARBA" id="ARBA00008023"/>
    </source>
</evidence>
<comment type="similarity">
    <text evidence="1 10 11">Belongs to the HAM1 NTPase family.</text>
</comment>
<dbReference type="Pfam" id="PF01725">
    <property type="entry name" value="Ham1p_like"/>
    <property type="match status" value="1"/>
</dbReference>
<dbReference type="InterPro" id="IPR029001">
    <property type="entry name" value="ITPase-like_fam"/>
</dbReference>
<dbReference type="GO" id="GO:0036220">
    <property type="term" value="F:ITP diphosphatase activity"/>
    <property type="evidence" value="ECO:0007669"/>
    <property type="project" value="UniProtKB-UniRule"/>
</dbReference>
<dbReference type="SUPFAM" id="SSF52972">
    <property type="entry name" value="ITPase-like"/>
    <property type="match status" value="1"/>
</dbReference>
<dbReference type="InterPro" id="IPR002637">
    <property type="entry name" value="RdgB/HAM1"/>
</dbReference>
<keyword evidence="7 10" id="KW-0546">Nucleotide metabolism</keyword>
<dbReference type="FunFam" id="3.90.950.10:FF:000001">
    <property type="entry name" value="dITP/XTP pyrophosphatase"/>
    <property type="match status" value="1"/>
</dbReference>
<comment type="cofactor">
    <cofactor evidence="10">
        <name>Mg(2+)</name>
        <dbReference type="ChEBI" id="CHEBI:18420"/>
    </cofactor>
    <text evidence="10">Binds 1 Mg(2+) ion per subunit.</text>
</comment>
<dbReference type="CDD" id="cd00515">
    <property type="entry name" value="HAM1"/>
    <property type="match status" value="1"/>
</dbReference>
<keyword evidence="4 10" id="KW-0547">Nucleotide-binding</keyword>
<dbReference type="GO" id="GO:0009117">
    <property type="term" value="P:nucleotide metabolic process"/>
    <property type="evidence" value="ECO:0007669"/>
    <property type="project" value="UniProtKB-KW"/>
</dbReference>
<feature type="binding site" evidence="10">
    <location>
        <begin position="180"/>
        <end position="181"/>
    </location>
    <ligand>
        <name>substrate</name>
    </ligand>
</feature>
<comment type="function">
    <text evidence="10">Pyrophosphatase that catalyzes the hydrolysis of nucleoside triphosphates to their monophosphate derivatives, with a high preference for the non-canonical purine nucleotides XTP (xanthosine triphosphate), dITP (deoxyinosine triphosphate) and ITP. Seems to function as a house-cleaning enzyme that removes non-canonical purine nucleotides from the nucleotide pool, thus preventing their incorporation into DNA/RNA and avoiding chromosomal lesions.</text>
</comment>
<evidence type="ECO:0000313" key="13">
    <source>
        <dbReference type="Proteomes" id="UP000245125"/>
    </source>
</evidence>
<evidence type="ECO:0000256" key="8">
    <source>
        <dbReference type="ARBA" id="ARBA00051875"/>
    </source>
</evidence>
<dbReference type="GO" id="GO:0000166">
    <property type="term" value="F:nucleotide binding"/>
    <property type="evidence" value="ECO:0007669"/>
    <property type="project" value="UniProtKB-KW"/>
</dbReference>
<dbReference type="OrthoDB" id="9807456at2"/>
<protein>
    <recommendedName>
        <fullName evidence="10">dITP/XTP pyrophosphatase</fullName>
        <ecNumber evidence="10">3.6.1.66</ecNumber>
    </recommendedName>
    <alternativeName>
        <fullName evidence="10">Non-canonical purine NTP pyrophosphatase</fullName>
    </alternativeName>
    <alternativeName>
        <fullName evidence="10">Non-standard purine NTP pyrophosphatase</fullName>
    </alternativeName>
    <alternativeName>
        <fullName evidence="10">Nucleoside-triphosphate diphosphatase</fullName>
    </alternativeName>
    <alternativeName>
        <fullName evidence="10">Nucleoside-triphosphate pyrophosphatase</fullName>
        <shortName evidence="10">NTPase</shortName>
    </alternativeName>
</protein>
<evidence type="ECO:0000256" key="2">
    <source>
        <dbReference type="ARBA" id="ARBA00011738"/>
    </source>
</evidence>
<sequence length="198" mass="21844">MTIVLATRNKKKVEEISRIFEGYDICFVAVDSFPGCPEVEEDGKTFRQNAVKKAVHIARYTGCPAIADDSGLEVKALGRAPGVFSARYAGEDSNDRKNLMKLLGEMRGLKGEDRQARFVCCIALALPDGKCKTFTGYAEGRIAKKPKGFNGFGYDPVFYPSGRRRTFAEMSDAEKDAISHRGKALGRLCIYLKNTVVN</sequence>